<dbReference type="Proteomes" id="UP000183832">
    <property type="component" value="Unassembled WGS sequence"/>
</dbReference>
<reference evidence="1 2" key="1">
    <citation type="submission" date="2015-04" db="EMBL/GenBank/DDBJ databases">
        <authorList>
            <person name="Syromyatnikov M.Y."/>
            <person name="Popov V.N."/>
        </authorList>
    </citation>
    <scope>NUCLEOTIDE SEQUENCE [LARGE SCALE GENOMIC DNA]</scope>
</reference>
<dbReference type="AlphaFoldDB" id="A0A1J1HSF6"/>
<dbReference type="EMBL" id="CVRI01000020">
    <property type="protein sequence ID" value="CRK91008.1"/>
    <property type="molecule type" value="Genomic_DNA"/>
</dbReference>
<evidence type="ECO:0000313" key="2">
    <source>
        <dbReference type="Proteomes" id="UP000183832"/>
    </source>
</evidence>
<name>A0A1J1HSF6_9DIPT</name>
<organism evidence="1 2">
    <name type="scientific">Clunio marinus</name>
    <dbReference type="NCBI Taxonomy" id="568069"/>
    <lineage>
        <taxon>Eukaryota</taxon>
        <taxon>Metazoa</taxon>
        <taxon>Ecdysozoa</taxon>
        <taxon>Arthropoda</taxon>
        <taxon>Hexapoda</taxon>
        <taxon>Insecta</taxon>
        <taxon>Pterygota</taxon>
        <taxon>Neoptera</taxon>
        <taxon>Endopterygota</taxon>
        <taxon>Diptera</taxon>
        <taxon>Nematocera</taxon>
        <taxon>Chironomoidea</taxon>
        <taxon>Chironomidae</taxon>
        <taxon>Clunio</taxon>
    </lineage>
</organism>
<sequence length="144" mass="16251">MQSTTACSTKKKISISNVGELLVMSIKAKRWCFSHYSNIHITISTTLMAIVTTRPTKRAKERMVGMRAWKLFLNQTTSSLCHQESGRSYYVRSVTVTNGLVRQIVTKQDVEHVNLMKDSAQVHHKFSFALSIQLDSEMGGARIT</sequence>
<proteinExistence type="predicted"/>
<protein>
    <submittedName>
        <fullName evidence="1">CLUMA_CG004696, isoform A</fullName>
    </submittedName>
</protein>
<accession>A0A1J1HSF6</accession>
<gene>
    <name evidence="1" type="ORF">CLUMA_CG004696</name>
</gene>
<keyword evidence="2" id="KW-1185">Reference proteome</keyword>
<evidence type="ECO:0000313" key="1">
    <source>
        <dbReference type="EMBL" id="CRK91008.1"/>
    </source>
</evidence>